<evidence type="ECO:0000256" key="3">
    <source>
        <dbReference type="ARBA" id="ARBA00022801"/>
    </source>
</evidence>
<dbReference type="EMBL" id="BARS01003059">
    <property type="protein sequence ID" value="GAF76935.1"/>
    <property type="molecule type" value="Genomic_DNA"/>
</dbReference>
<accession>X0TLG3</accession>
<dbReference type="Pfam" id="PF07504">
    <property type="entry name" value="FTP"/>
    <property type="match status" value="1"/>
</dbReference>
<feature type="domain" description="FTP" evidence="6">
    <location>
        <begin position="26"/>
        <end position="71"/>
    </location>
</feature>
<keyword evidence="4" id="KW-0862">Zinc</keyword>
<evidence type="ECO:0000313" key="7">
    <source>
        <dbReference type="EMBL" id="GAF76935.1"/>
    </source>
</evidence>
<evidence type="ECO:0000256" key="2">
    <source>
        <dbReference type="ARBA" id="ARBA00022723"/>
    </source>
</evidence>
<protein>
    <recommendedName>
        <fullName evidence="6">FTP domain-containing protein</fullName>
    </recommendedName>
</protein>
<dbReference type="InterPro" id="IPR011096">
    <property type="entry name" value="FTP_domain"/>
</dbReference>
<organism evidence="7">
    <name type="scientific">marine sediment metagenome</name>
    <dbReference type="NCBI Taxonomy" id="412755"/>
    <lineage>
        <taxon>unclassified sequences</taxon>
        <taxon>metagenomes</taxon>
        <taxon>ecological metagenomes</taxon>
    </lineage>
</organism>
<reference evidence="7" key="1">
    <citation type="journal article" date="2014" name="Front. Microbiol.">
        <title>High frequency of phylogenetically diverse reductive dehalogenase-homologous genes in deep subseafloor sedimentary metagenomes.</title>
        <authorList>
            <person name="Kawai M."/>
            <person name="Futagami T."/>
            <person name="Toyoda A."/>
            <person name="Takaki Y."/>
            <person name="Nishi S."/>
            <person name="Hori S."/>
            <person name="Arai W."/>
            <person name="Tsubouchi T."/>
            <person name="Morono Y."/>
            <person name="Uchiyama I."/>
            <person name="Ito T."/>
            <person name="Fujiyama A."/>
            <person name="Inagaki F."/>
            <person name="Takami H."/>
        </authorList>
    </citation>
    <scope>NUCLEOTIDE SEQUENCE</scope>
    <source>
        <strain evidence="7">Expedition CK06-06</strain>
    </source>
</reference>
<dbReference type="GO" id="GO:0046872">
    <property type="term" value="F:metal ion binding"/>
    <property type="evidence" value="ECO:0007669"/>
    <property type="project" value="UniProtKB-KW"/>
</dbReference>
<proteinExistence type="predicted"/>
<keyword evidence="5" id="KW-0482">Metalloprotease</keyword>
<name>X0TLG3_9ZZZZ</name>
<evidence type="ECO:0000256" key="1">
    <source>
        <dbReference type="ARBA" id="ARBA00022670"/>
    </source>
</evidence>
<sequence length="230" mass="25114">MPIETARGALRSTARLLSLDADAVDTLTLVRRRESLSGTHLTFEVSAGGTPVDGGIVTVHMDHAGAVRLITADRADLHGSAPPRFTRRESQIIETAYRHVGVRGSLRGEVTVRRVAYPAEKRSIRAGWRVGIPATSPLGDWDVLVDDETLEIVEVNDLLRYADGSGYVFIPNPVVALCDHTLEDWDPEDPPSRRRDDDKDAVPEAAYTFVTLRELDGSGYLTGPFVATTP</sequence>
<dbReference type="GO" id="GO:0008237">
    <property type="term" value="F:metallopeptidase activity"/>
    <property type="evidence" value="ECO:0007669"/>
    <property type="project" value="UniProtKB-KW"/>
</dbReference>
<keyword evidence="3" id="KW-0378">Hydrolase</keyword>
<keyword evidence="2" id="KW-0479">Metal-binding</keyword>
<comment type="caution">
    <text evidence="7">The sequence shown here is derived from an EMBL/GenBank/DDBJ whole genome shotgun (WGS) entry which is preliminary data.</text>
</comment>
<dbReference type="GO" id="GO:0006508">
    <property type="term" value="P:proteolysis"/>
    <property type="evidence" value="ECO:0007669"/>
    <property type="project" value="UniProtKB-KW"/>
</dbReference>
<dbReference type="AlphaFoldDB" id="X0TLG3"/>
<keyword evidence="1" id="KW-0645">Protease</keyword>
<evidence type="ECO:0000259" key="6">
    <source>
        <dbReference type="Pfam" id="PF07504"/>
    </source>
</evidence>
<gene>
    <name evidence="7" type="ORF">S01H1_05893</name>
</gene>
<evidence type="ECO:0000256" key="4">
    <source>
        <dbReference type="ARBA" id="ARBA00022833"/>
    </source>
</evidence>
<feature type="non-terminal residue" evidence="7">
    <location>
        <position position="230"/>
    </location>
</feature>
<evidence type="ECO:0000256" key="5">
    <source>
        <dbReference type="ARBA" id="ARBA00023049"/>
    </source>
</evidence>